<evidence type="ECO:0000313" key="1">
    <source>
        <dbReference type="EMBL" id="KIJ22568.1"/>
    </source>
</evidence>
<dbReference type="AlphaFoldDB" id="A0A0C9T1C7"/>
<reference evidence="1 2" key="1">
    <citation type="submission" date="2014-06" db="EMBL/GenBank/DDBJ databases">
        <title>Evolutionary Origins and Diversification of the Mycorrhizal Mutualists.</title>
        <authorList>
            <consortium name="DOE Joint Genome Institute"/>
            <consortium name="Mycorrhizal Genomics Consortium"/>
            <person name="Kohler A."/>
            <person name="Kuo A."/>
            <person name="Nagy L.G."/>
            <person name="Floudas D."/>
            <person name="Copeland A."/>
            <person name="Barry K.W."/>
            <person name="Cichocki N."/>
            <person name="Veneault-Fourrey C."/>
            <person name="LaButti K."/>
            <person name="Lindquist E.A."/>
            <person name="Lipzen A."/>
            <person name="Lundell T."/>
            <person name="Morin E."/>
            <person name="Murat C."/>
            <person name="Riley R."/>
            <person name="Ohm R."/>
            <person name="Sun H."/>
            <person name="Tunlid A."/>
            <person name="Henrissat B."/>
            <person name="Grigoriev I.V."/>
            <person name="Hibbett D.S."/>
            <person name="Martin F."/>
        </authorList>
    </citation>
    <scope>NUCLEOTIDE SEQUENCE [LARGE SCALE GENOMIC DNA]</scope>
    <source>
        <strain evidence="1 2">SS14</strain>
    </source>
</reference>
<dbReference type="HOGENOM" id="CLU_085149_4_1_1"/>
<gene>
    <name evidence="1" type="ORF">M422DRAFT_197017</name>
</gene>
<evidence type="ECO:0000313" key="2">
    <source>
        <dbReference type="Proteomes" id="UP000054279"/>
    </source>
</evidence>
<dbReference type="EMBL" id="KN838100">
    <property type="protein sequence ID" value="KIJ22568.1"/>
    <property type="molecule type" value="Genomic_DNA"/>
</dbReference>
<accession>A0A0C9T1C7</accession>
<dbReference type="OrthoDB" id="2640446at2759"/>
<proteinExistence type="predicted"/>
<protein>
    <submittedName>
        <fullName evidence="1">Uncharacterized protein</fullName>
    </submittedName>
</protein>
<name>A0A0C9T1C7_SPHS4</name>
<sequence>MNRTSTSSVEGMTPFEAVFGAKPDLSNIREWGERVYVRTEGGNKLGGRVREGRWLGIDDQSLGVRVYWPD</sequence>
<dbReference type="Proteomes" id="UP000054279">
    <property type="component" value="Unassembled WGS sequence"/>
</dbReference>
<organism evidence="1 2">
    <name type="scientific">Sphaerobolus stellatus (strain SS14)</name>
    <dbReference type="NCBI Taxonomy" id="990650"/>
    <lineage>
        <taxon>Eukaryota</taxon>
        <taxon>Fungi</taxon>
        <taxon>Dikarya</taxon>
        <taxon>Basidiomycota</taxon>
        <taxon>Agaricomycotina</taxon>
        <taxon>Agaricomycetes</taxon>
        <taxon>Phallomycetidae</taxon>
        <taxon>Geastrales</taxon>
        <taxon>Sphaerobolaceae</taxon>
        <taxon>Sphaerobolus</taxon>
    </lineage>
</organism>
<keyword evidence="2" id="KW-1185">Reference proteome</keyword>
<feature type="non-terminal residue" evidence="1">
    <location>
        <position position="70"/>
    </location>
</feature>